<protein>
    <recommendedName>
        <fullName evidence="4">Flavin-containing monooxygenase</fullName>
        <ecNumber evidence="4">1.-.-.-</ecNumber>
    </recommendedName>
</protein>
<name>A0A9J6GDM9_HAELO</name>
<evidence type="ECO:0000256" key="2">
    <source>
        <dbReference type="ARBA" id="ARBA00022827"/>
    </source>
</evidence>
<dbReference type="GO" id="GO:0050661">
    <property type="term" value="F:NADP binding"/>
    <property type="evidence" value="ECO:0007669"/>
    <property type="project" value="InterPro"/>
</dbReference>
<dbReference type="EC" id="1.-.-.-" evidence="4"/>
<keyword evidence="2 4" id="KW-0274">FAD</keyword>
<keyword evidence="7" id="KW-1185">Reference proteome</keyword>
<feature type="compositionally biased region" description="Basic and acidic residues" evidence="5">
    <location>
        <begin position="115"/>
        <end position="131"/>
    </location>
</feature>
<dbReference type="InterPro" id="IPR050346">
    <property type="entry name" value="FMO-like"/>
</dbReference>
<dbReference type="AlphaFoldDB" id="A0A9J6GDM9"/>
<keyword evidence="3 4" id="KW-0560">Oxidoreductase</keyword>
<dbReference type="GO" id="GO:0004499">
    <property type="term" value="F:N,N-dimethylaniline monooxygenase activity"/>
    <property type="evidence" value="ECO:0007669"/>
    <property type="project" value="InterPro"/>
</dbReference>
<dbReference type="Pfam" id="PF00743">
    <property type="entry name" value="FMO-like"/>
    <property type="match status" value="1"/>
</dbReference>
<dbReference type="GO" id="GO:0050660">
    <property type="term" value="F:flavin adenine dinucleotide binding"/>
    <property type="evidence" value="ECO:0007669"/>
    <property type="project" value="InterPro"/>
</dbReference>
<organism evidence="6 7">
    <name type="scientific">Haemaphysalis longicornis</name>
    <name type="common">Bush tick</name>
    <dbReference type="NCBI Taxonomy" id="44386"/>
    <lineage>
        <taxon>Eukaryota</taxon>
        <taxon>Metazoa</taxon>
        <taxon>Ecdysozoa</taxon>
        <taxon>Arthropoda</taxon>
        <taxon>Chelicerata</taxon>
        <taxon>Arachnida</taxon>
        <taxon>Acari</taxon>
        <taxon>Parasitiformes</taxon>
        <taxon>Ixodida</taxon>
        <taxon>Ixodoidea</taxon>
        <taxon>Ixodidae</taxon>
        <taxon>Haemaphysalinae</taxon>
        <taxon>Haemaphysalis</taxon>
    </lineage>
</organism>
<reference evidence="6 7" key="1">
    <citation type="journal article" date="2020" name="Cell">
        <title>Large-Scale Comparative Analyses of Tick Genomes Elucidate Their Genetic Diversity and Vector Capacities.</title>
        <authorList>
            <consortium name="Tick Genome and Microbiome Consortium (TIGMIC)"/>
            <person name="Jia N."/>
            <person name="Wang J."/>
            <person name="Shi W."/>
            <person name="Du L."/>
            <person name="Sun Y."/>
            <person name="Zhan W."/>
            <person name="Jiang J.F."/>
            <person name="Wang Q."/>
            <person name="Zhang B."/>
            <person name="Ji P."/>
            <person name="Bell-Sakyi L."/>
            <person name="Cui X.M."/>
            <person name="Yuan T.T."/>
            <person name="Jiang B.G."/>
            <person name="Yang W.F."/>
            <person name="Lam T.T."/>
            <person name="Chang Q.C."/>
            <person name="Ding S.J."/>
            <person name="Wang X.J."/>
            <person name="Zhu J.G."/>
            <person name="Ruan X.D."/>
            <person name="Zhao L."/>
            <person name="Wei J.T."/>
            <person name="Ye R.Z."/>
            <person name="Que T.C."/>
            <person name="Du C.H."/>
            <person name="Zhou Y.H."/>
            <person name="Cheng J.X."/>
            <person name="Dai P.F."/>
            <person name="Guo W.B."/>
            <person name="Han X.H."/>
            <person name="Huang E.J."/>
            <person name="Li L.F."/>
            <person name="Wei W."/>
            <person name="Gao Y.C."/>
            <person name="Liu J.Z."/>
            <person name="Shao H.Z."/>
            <person name="Wang X."/>
            <person name="Wang C.C."/>
            <person name="Yang T.C."/>
            <person name="Huo Q.B."/>
            <person name="Li W."/>
            <person name="Chen H.Y."/>
            <person name="Chen S.E."/>
            <person name="Zhou L.G."/>
            <person name="Ni X.B."/>
            <person name="Tian J.H."/>
            <person name="Sheng Y."/>
            <person name="Liu T."/>
            <person name="Pan Y.S."/>
            <person name="Xia L.Y."/>
            <person name="Li J."/>
            <person name="Zhao F."/>
            <person name="Cao W.C."/>
        </authorList>
    </citation>
    <scope>NUCLEOTIDE SEQUENCE [LARGE SCALE GENOMIC DNA]</scope>
    <source>
        <strain evidence="6">HaeL-2018</strain>
    </source>
</reference>
<comment type="similarity">
    <text evidence="4">Belongs to the FMO family.</text>
</comment>
<dbReference type="PANTHER" id="PTHR23023">
    <property type="entry name" value="DIMETHYLANILINE MONOOXYGENASE"/>
    <property type="match status" value="1"/>
</dbReference>
<proteinExistence type="inferred from homology"/>
<dbReference type="OrthoDB" id="66881at2759"/>
<dbReference type="InterPro" id="IPR020946">
    <property type="entry name" value="Flavin_mOase-like"/>
</dbReference>
<gene>
    <name evidence="6" type="ORF">HPB48_004948</name>
</gene>
<dbReference type="Proteomes" id="UP000821853">
    <property type="component" value="Chromosome 4"/>
</dbReference>
<dbReference type="VEuPathDB" id="VectorBase:HLOH_050481"/>
<accession>A0A9J6GDM9</accession>
<evidence type="ECO:0000313" key="7">
    <source>
        <dbReference type="Proteomes" id="UP000821853"/>
    </source>
</evidence>
<comment type="caution">
    <text evidence="6">The sequence shown here is derived from an EMBL/GenBank/DDBJ whole genome shotgun (WGS) entry which is preliminary data.</text>
</comment>
<dbReference type="EMBL" id="JABSTR010000006">
    <property type="protein sequence ID" value="KAH9373203.1"/>
    <property type="molecule type" value="Genomic_DNA"/>
</dbReference>
<keyword evidence="4" id="KW-0503">Monooxygenase</keyword>
<feature type="region of interest" description="Disordered" evidence="5">
    <location>
        <begin position="106"/>
        <end position="140"/>
    </location>
</feature>
<comment type="cofactor">
    <cofactor evidence="4">
        <name>FAD</name>
        <dbReference type="ChEBI" id="CHEBI:57692"/>
    </cofactor>
</comment>
<sequence>MLSDIVSTEAQQRRRYVSSARHTIQVDYMAYTRDVARRIGADPSLGLALLRQPKLFWALLTGPQVPYMFRLQGPHAWHGAAQASARNPPAHLDAAQDQAARWRRRSVVAAVSSPDAERRQSARARPRDGRGRCGRVRARRAAAGGLPVRVKNAPPAAFHDVSSTTSAHVNSGIYTTRLLP</sequence>
<evidence type="ECO:0000256" key="4">
    <source>
        <dbReference type="RuleBase" id="RU361177"/>
    </source>
</evidence>
<keyword evidence="1 4" id="KW-0285">Flavoprotein</keyword>
<evidence type="ECO:0000256" key="3">
    <source>
        <dbReference type="ARBA" id="ARBA00023002"/>
    </source>
</evidence>
<evidence type="ECO:0000256" key="5">
    <source>
        <dbReference type="SAM" id="MobiDB-lite"/>
    </source>
</evidence>
<evidence type="ECO:0000256" key="1">
    <source>
        <dbReference type="ARBA" id="ARBA00022630"/>
    </source>
</evidence>
<evidence type="ECO:0000313" key="6">
    <source>
        <dbReference type="EMBL" id="KAH9373203.1"/>
    </source>
</evidence>